<gene>
    <name evidence="2" type="ORF">AX774_g3953</name>
</gene>
<organism evidence="2 3">
    <name type="scientific">Zancudomyces culisetae</name>
    <name type="common">Gut fungus</name>
    <name type="synonym">Smittium culisetae</name>
    <dbReference type="NCBI Taxonomy" id="1213189"/>
    <lineage>
        <taxon>Eukaryota</taxon>
        <taxon>Fungi</taxon>
        <taxon>Fungi incertae sedis</taxon>
        <taxon>Zoopagomycota</taxon>
        <taxon>Kickxellomycotina</taxon>
        <taxon>Harpellomycetes</taxon>
        <taxon>Harpellales</taxon>
        <taxon>Legeriomycetaceae</taxon>
        <taxon>Zancudomyces</taxon>
    </lineage>
</organism>
<feature type="compositionally biased region" description="Low complexity" evidence="1">
    <location>
        <begin position="994"/>
        <end position="1008"/>
    </location>
</feature>
<feature type="region of interest" description="Disordered" evidence="1">
    <location>
        <begin position="1171"/>
        <end position="1234"/>
    </location>
</feature>
<accession>A0A1R1PNL5</accession>
<comment type="caution">
    <text evidence="2">The sequence shown here is derived from an EMBL/GenBank/DDBJ whole genome shotgun (WGS) entry which is preliminary data.</text>
</comment>
<feature type="region of interest" description="Disordered" evidence="1">
    <location>
        <begin position="832"/>
        <end position="865"/>
    </location>
</feature>
<dbReference type="AlphaFoldDB" id="A0A1R1PNL5"/>
<dbReference type="Proteomes" id="UP000188320">
    <property type="component" value="Unassembled WGS sequence"/>
</dbReference>
<evidence type="ECO:0000313" key="3">
    <source>
        <dbReference type="Proteomes" id="UP000188320"/>
    </source>
</evidence>
<sequence length="1252" mass="141940">MVIPKEFKKTLNDAFKLNELEGGFKKISDENYYGNNGKKGERVLGSGSKKLEGSISKTNPVESIREIKRSGNKRDSNTSRKSKDSNAKYFDEESDGFNAAQNRRHEDPEFREWVINFEDIFNNDEEKYVYKEDVHDNILSELKEFNRQEIVELEWKKHEKRDRGKTKIFERIPLKIGRNINYDLNSTNIKVEHYIDVALEIRPVGKQSNSNDNDETIDKESTKRVNDRNARGLVNEYFKSKRVVIAPHYTSNLNRKVQSTCTALSDQASLTIKQKKPNKKVMSEGYKKLFIDALKNSSTSSLEAFPMVQPTSPERPKLLNMNMLEYLKLKNTSLISFRDSNETYYKGAGSTTDLYRENSNSSKISSKRTYHSTEYSENKFSIKSLEQDDFELVTTAQDNENKYQKSIYSNNNKKKTRREIVLISPPNDLSSRQKNQYFHKDDNKSLASTTRYVDRSQKPISINNIAHTKKNNDLSLYLLGENKSNHSYNTTPSLSNNDALFGIYESTILSCRVKSDPGLADESQKLLTTINPTNVGLVSKTRLEERHTSGLHRNKSTKTTTTVTATTNTIHKRHSRAIRFDCNSQRVFRNSKVYKNIYVNNNNTGVFANEMFAITRTDKVSKELNDHLFSHKERMNALFGSQGKDRDKDKNKSGNESESESENERQNEGGGQSESESESKRKRKKDFTSLMITKDCISTPTKDDIHKSLPYDPVNDNSYLLGNKSIVPEIPITSYEDFFEEKKPNINEFDRNSISSIPAKMKSNPDGNTNVNLQNFSKQLDFPENSTCTKYPLQSTTPNLGLHPYDCGNDQSKFYNNHQNMKLSGIATTDEKLHTGTSGNTDSTSSNNYNNNITYNNSNGGSSNTTNTNHDYTLIRLKKNSSSFSRLFEPFVFNVNKIHDEGSSLKTQDHKPVTNTIHKAEISPMLFSQPIQLSENNQSNINPFSVAKITTDNTLKYDNMAPSNPYNNSDLDFYFGLDDTCTDTNNQHDNTTGNSKPNLPPKKSSSLRQTTLLSQQKSIYGTRIEFSPLERVLEEPPISNSSSNSSSKSKSKSKSKYASVDICENAAANGTRIPSLLKQDLRDSASIIERCDDSIKLVALPDEPDYIDLGTALKSDLLGAPDINGDLTKSKKAFFSKMGLGPSSTTTKKMNLSLDPHVNLLNLEKHFYTSEQQKQNTTGTNTKSDTQYITHNPSNIADETLSYDTSTRNSYNGANVHNTQTNTTKQNSNDSRRSVKSFSEKMFHGFQNLFKK</sequence>
<feature type="compositionally biased region" description="Polar residues" evidence="1">
    <location>
        <begin position="1184"/>
        <end position="1217"/>
    </location>
</feature>
<feature type="compositionally biased region" description="Low complexity" evidence="1">
    <location>
        <begin position="1172"/>
        <end position="1183"/>
    </location>
</feature>
<feature type="compositionally biased region" description="Polar residues" evidence="1">
    <location>
        <begin position="984"/>
        <end position="993"/>
    </location>
</feature>
<feature type="compositionally biased region" description="Low complexity" evidence="1">
    <location>
        <begin position="1218"/>
        <end position="1229"/>
    </location>
</feature>
<reference evidence="3" key="1">
    <citation type="submission" date="2017-01" db="EMBL/GenBank/DDBJ databases">
        <authorList>
            <person name="Wang Y."/>
            <person name="White M."/>
            <person name="Kvist S."/>
            <person name="Moncalvo J.-M."/>
        </authorList>
    </citation>
    <scope>NUCLEOTIDE SEQUENCE [LARGE SCALE GENOMIC DNA]</scope>
    <source>
        <strain evidence="3">COL-18-3</strain>
    </source>
</reference>
<feature type="compositionally biased region" description="Basic and acidic residues" evidence="1">
    <location>
        <begin position="643"/>
        <end position="655"/>
    </location>
</feature>
<feature type="region of interest" description="Disordered" evidence="1">
    <location>
        <begin position="28"/>
        <end position="103"/>
    </location>
</feature>
<evidence type="ECO:0000256" key="1">
    <source>
        <dbReference type="SAM" id="MobiDB-lite"/>
    </source>
</evidence>
<feature type="compositionally biased region" description="Basic and acidic residues" evidence="1">
    <location>
        <begin position="216"/>
        <end position="226"/>
    </location>
</feature>
<feature type="compositionally biased region" description="Low complexity" evidence="1">
    <location>
        <begin position="835"/>
        <end position="865"/>
    </location>
</feature>
<evidence type="ECO:0000313" key="2">
    <source>
        <dbReference type="EMBL" id="OMH82565.1"/>
    </source>
</evidence>
<feature type="region of interest" description="Disordered" evidence="1">
    <location>
        <begin position="635"/>
        <end position="685"/>
    </location>
</feature>
<feature type="region of interest" description="Disordered" evidence="1">
    <location>
        <begin position="205"/>
        <end position="226"/>
    </location>
</feature>
<proteinExistence type="predicted"/>
<keyword evidence="3" id="KW-1185">Reference proteome</keyword>
<protein>
    <submittedName>
        <fullName evidence="2">Uncharacterized protein</fullName>
    </submittedName>
</protein>
<name>A0A1R1PNL5_ZANCU</name>
<dbReference type="EMBL" id="LSSK01000637">
    <property type="protein sequence ID" value="OMH82565.1"/>
    <property type="molecule type" value="Genomic_DNA"/>
</dbReference>
<feature type="compositionally biased region" description="Basic and acidic residues" evidence="1">
    <location>
        <begin position="63"/>
        <end position="91"/>
    </location>
</feature>
<feature type="region of interest" description="Disordered" evidence="1">
    <location>
        <begin position="984"/>
        <end position="1008"/>
    </location>
</feature>